<dbReference type="InterPro" id="IPR008160">
    <property type="entry name" value="Collagen"/>
</dbReference>
<name>A0A543HU93_9MICO</name>
<comment type="caution">
    <text evidence="2">The sequence shown here is derived from an EMBL/GenBank/DDBJ whole genome shotgun (WGS) entry which is preliminary data.</text>
</comment>
<feature type="region of interest" description="Disordered" evidence="1">
    <location>
        <begin position="108"/>
        <end position="161"/>
    </location>
</feature>
<evidence type="ECO:0000256" key="1">
    <source>
        <dbReference type="SAM" id="MobiDB-lite"/>
    </source>
</evidence>
<dbReference type="EMBL" id="VFPM01000002">
    <property type="protein sequence ID" value="TQM61870.1"/>
    <property type="molecule type" value="Genomic_DNA"/>
</dbReference>
<evidence type="ECO:0000313" key="3">
    <source>
        <dbReference type="Proteomes" id="UP000316747"/>
    </source>
</evidence>
<feature type="compositionally biased region" description="Low complexity" evidence="1">
    <location>
        <begin position="67"/>
        <end position="85"/>
    </location>
</feature>
<accession>A0A543HU93</accession>
<protein>
    <submittedName>
        <fullName evidence="2">Collagen triple helix repeat protein</fullName>
    </submittedName>
</protein>
<dbReference type="PANTHER" id="PTHR24023:SF1082">
    <property type="entry name" value="COLLAGEN TRIPLE HELIX REPEAT"/>
    <property type="match status" value="1"/>
</dbReference>
<proteinExistence type="predicted"/>
<dbReference type="GO" id="GO:0031012">
    <property type="term" value="C:extracellular matrix"/>
    <property type="evidence" value="ECO:0007669"/>
    <property type="project" value="TreeGrafter"/>
</dbReference>
<feature type="region of interest" description="Disordered" evidence="1">
    <location>
        <begin position="52"/>
        <end position="87"/>
    </location>
</feature>
<dbReference type="GO" id="GO:0005615">
    <property type="term" value="C:extracellular space"/>
    <property type="evidence" value="ECO:0007669"/>
    <property type="project" value="TreeGrafter"/>
</dbReference>
<reference evidence="2 3" key="1">
    <citation type="submission" date="2019-06" db="EMBL/GenBank/DDBJ databases">
        <title>Genome sequencing of plant associated microbes to promote plant fitness in Sorghum bicolor and Oryza sativa.</title>
        <authorList>
            <person name="Coleman-Derr D."/>
        </authorList>
    </citation>
    <scope>NUCLEOTIDE SEQUENCE [LARGE SCALE GENOMIC DNA]</scope>
    <source>
        <strain evidence="2 3">KV-663</strain>
    </source>
</reference>
<keyword evidence="3" id="KW-1185">Reference proteome</keyword>
<dbReference type="InterPro" id="IPR050149">
    <property type="entry name" value="Collagen_superfamily"/>
</dbReference>
<feature type="compositionally biased region" description="Pro residues" evidence="1">
    <location>
        <begin position="143"/>
        <end position="152"/>
    </location>
</feature>
<organism evidence="2 3">
    <name type="scientific">Humibacillus xanthopallidus</name>
    <dbReference type="NCBI Taxonomy" id="412689"/>
    <lineage>
        <taxon>Bacteria</taxon>
        <taxon>Bacillati</taxon>
        <taxon>Actinomycetota</taxon>
        <taxon>Actinomycetes</taxon>
        <taxon>Micrococcales</taxon>
        <taxon>Intrasporangiaceae</taxon>
        <taxon>Humibacillus</taxon>
    </lineage>
</organism>
<gene>
    <name evidence="2" type="ORF">FBY41_1890</name>
</gene>
<keyword evidence="2" id="KW-0176">Collagen</keyword>
<dbReference type="GO" id="GO:0030020">
    <property type="term" value="F:extracellular matrix structural constituent conferring tensile strength"/>
    <property type="evidence" value="ECO:0007669"/>
    <property type="project" value="TreeGrafter"/>
</dbReference>
<dbReference type="Proteomes" id="UP000316747">
    <property type="component" value="Unassembled WGS sequence"/>
</dbReference>
<dbReference type="PANTHER" id="PTHR24023">
    <property type="entry name" value="COLLAGEN ALPHA"/>
    <property type="match status" value="1"/>
</dbReference>
<sequence>MLGAGVAFAQVPSEGSGIISACYSKPGGALRVIDTDAGQTCSAKEQLLHWNQKGERGDPGPGGPVGPQGEQGVPGDPGAAGVAGEPGPPGISAYALWLQGGNTGSAEDFLASLKGEPGQTGATGSQGIPGPVGLKGDQGLPGEPGPQGPQGPPGQDGENGRMPVEIANWEISWVANGDSYVVKDSTQQIEPRASVKGLWASLSGDFSGCANSWLWVGVGNGIFANWLIDQPPPGQEPPLTLSNVGTYVGGPLRVNAVCYDPAVPNSQKPVPSFKVNVQFEWTHATPIITVH</sequence>
<dbReference type="Gene3D" id="1.20.5.320">
    <property type="entry name" value="6-Phosphogluconate Dehydrogenase, domain 3"/>
    <property type="match status" value="1"/>
</dbReference>
<dbReference type="AlphaFoldDB" id="A0A543HU93"/>
<dbReference type="Pfam" id="PF01391">
    <property type="entry name" value="Collagen"/>
    <property type="match status" value="1"/>
</dbReference>
<evidence type="ECO:0000313" key="2">
    <source>
        <dbReference type="EMBL" id="TQM61870.1"/>
    </source>
</evidence>
<dbReference type="GO" id="GO:0030198">
    <property type="term" value="P:extracellular matrix organization"/>
    <property type="evidence" value="ECO:0007669"/>
    <property type="project" value="TreeGrafter"/>
</dbReference>